<feature type="binding site" evidence="4">
    <location>
        <position position="191"/>
    </location>
    <ligand>
        <name>substrate</name>
    </ligand>
</feature>
<evidence type="ECO:0000256" key="4">
    <source>
        <dbReference type="HAMAP-Rule" id="MF_01281"/>
    </source>
</evidence>
<keyword evidence="2 4" id="KW-0378">Hydrolase</keyword>
<evidence type="ECO:0000256" key="3">
    <source>
        <dbReference type="ARBA" id="ARBA00022833"/>
    </source>
</evidence>
<dbReference type="SUPFAM" id="SSF51556">
    <property type="entry name" value="Metallo-dependent hydrolases"/>
    <property type="match status" value="1"/>
</dbReference>
<feature type="binding site" evidence="4">
    <location>
        <position position="306"/>
    </location>
    <ligand>
        <name>Zn(2+)</name>
        <dbReference type="ChEBI" id="CHEBI:29105"/>
    </ligand>
</feature>
<organism evidence="6 8">
    <name type="scientific">Candidatus Chlorohelix allophototropha</name>
    <dbReference type="NCBI Taxonomy" id="3003348"/>
    <lineage>
        <taxon>Bacteria</taxon>
        <taxon>Bacillati</taxon>
        <taxon>Chloroflexota</taxon>
        <taxon>Chloroflexia</taxon>
        <taxon>Candidatus Chloroheliales</taxon>
        <taxon>Candidatus Chloroheliaceae</taxon>
        <taxon>Candidatus Chlorohelix</taxon>
    </lineage>
</organism>
<evidence type="ECO:0000313" key="6">
    <source>
        <dbReference type="EMBL" id="NWJ44770.1"/>
    </source>
</evidence>
<evidence type="ECO:0000259" key="5">
    <source>
        <dbReference type="PROSITE" id="PS51707"/>
    </source>
</evidence>
<dbReference type="EC" id="3.5.4.31" evidence="4"/>
<dbReference type="SUPFAM" id="SSF55154">
    <property type="entry name" value="CYTH-like phosphatases"/>
    <property type="match status" value="1"/>
</dbReference>
<dbReference type="PANTHER" id="PTHR43794">
    <property type="entry name" value="AMINOHYDROLASE SSNA-RELATED"/>
    <property type="match status" value="1"/>
</dbReference>
<evidence type="ECO:0000313" key="9">
    <source>
        <dbReference type="Proteomes" id="UP001431572"/>
    </source>
</evidence>
<feature type="binding site" evidence="4">
    <location>
        <position position="98"/>
    </location>
    <ligand>
        <name>substrate</name>
    </ligand>
</feature>
<sequence length="660" mass="73541">MEKADYILAGGTVVLMDEARTVIEDGSIAVKEDKILAVGTTAAIAAQYDAVEVVDCSGQAIIPGLINAHTHVPMTLLRGLADDLRLDVWLMGYMMPVEREFVNPEFVRLGTKLACAEMIKTGTTCFNEMYYFEEEIAAATAEAGMRGVLAQSVMKYPSPDSASYEDALARTREYIQQWKGHPLIVPAVGPHSPYTCPPEVLRACSALAQEFDVPLHIHISETALEVENMRKENNMPVVPWIKKQNILDAKVIAAHCVHIDEGEIRTLKHAGAGVAHNPTSNLKLASGVAPIVAMLNIGVNVGIGTDGPASNNDLDMFEEMRLAALLAKGFSGDPTALPAAEAFAMATIYGARAIHMGDIIGSLEPGKRADIVVVDLSTLHNTPRFQRSPDAIYSQLVYVSKGSDVSHVICNGRWLLRNRKLLTLDEAELSRESALVAQKIDKFLLAREGDIVRKLLALGGLSQEESFEVQVKAHLDDLTMVEKFLHDPELTIMKSSRYRQYDTYFSFDLAGQGQLRIREDIYLDEFDRPTPRSRYRLTLTGEASEHEYPLGVILSRARFTASAEQSVRFYREYLNPSEEREIVKLRRRHRFLFHDTQFAINIDRLTAPERPGYYVEIKSRTWSSRDAENKADFIVELLAKLGIAESHLLKAEYYSLATRE</sequence>
<evidence type="ECO:0000313" key="7">
    <source>
        <dbReference type="EMBL" id="WJW66653.1"/>
    </source>
</evidence>
<comment type="similarity">
    <text evidence="4">Belongs to the metallo-dependent hydrolases superfamily. MTA/SAH deaminase family.</text>
</comment>
<comment type="catalytic activity">
    <reaction evidence="4">
        <text>S-adenosyl-L-homocysteine + H2O + H(+) = S-inosyl-L-homocysteine + NH4(+)</text>
        <dbReference type="Rhea" id="RHEA:20716"/>
        <dbReference type="ChEBI" id="CHEBI:15377"/>
        <dbReference type="ChEBI" id="CHEBI:15378"/>
        <dbReference type="ChEBI" id="CHEBI:28938"/>
        <dbReference type="ChEBI" id="CHEBI:57856"/>
        <dbReference type="ChEBI" id="CHEBI:57985"/>
        <dbReference type="EC" id="3.5.4.28"/>
    </reaction>
</comment>
<dbReference type="PROSITE" id="PS51707">
    <property type="entry name" value="CYTH"/>
    <property type="match status" value="1"/>
</dbReference>
<dbReference type="InterPro" id="IPR023577">
    <property type="entry name" value="CYTH_domain"/>
</dbReference>
<keyword evidence="1 4" id="KW-0479">Metal-binding</keyword>
<reference evidence="6 8" key="1">
    <citation type="submission" date="2020-06" db="EMBL/GenBank/DDBJ databases">
        <title>Anoxygenic phototrophic Chloroflexota member uses a Type I reaction center.</title>
        <authorList>
            <person name="Tsuji J.M."/>
            <person name="Shaw N.A."/>
            <person name="Nagashima S."/>
            <person name="Venkiteswaran J."/>
            <person name="Schiff S.L."/>
            <person name="Hanada S."/>
            <person name="Tank M."/>
            <person name="Neufeld J.D."/>
        </authorList>
    </citation>
    <scope>NUCLEOTIDE SEQUENCE [LARGE SCALE GENOMIC DNA]</scope>
    <source>
        <strain evidence="6">L227-S17</strain>
    </source>
</reference>
<dbReference type="GO" id="GO:0050270">
    <property type="term" value="F:S-adenosylhomocysteine deaminase activity"/>
    <property type="evidence" value="ECO:0007669"/>
    <property type="project" value="UniProtKB-UniRule"/>
</dbReference>
<dbReference type="Gene3D" id="2.30.40.10">
    <property type="entry name" value="Urease, subunit C, domain 1"/>
    <property type="match status" value="1"/>
</dbReference>
<dbReference type="Pfam" id="PF01979">
    <property type="entry name" value="Amidohydro_1"/>
    <property type="match status" value="1"/>
</dbReference>
<protein>
    <recommendedName>
        <fullName evidence="4">5-methylthioadenosine/S-adenosylhomocysteine deaminase</fullName>
        <shortName evidence="4">MTA/SAH deaminase</shortName>
        <ecNumber evidence="4">3.5.4.28</ecNumber>
        <ecNumber evidence="4">3.5.4.31</ecNumber>
    </recommendedName>
</protein>
<feature type="binding site" evidence="4">
    <location>
        <position position="69"/>
    </location>
    <ligand>
        <name>Zn(2+)</name>
        <dbReference type="ChEBI" id="CHEBI:29105"/>
    </ligand>
</feature>
<accession>A0A8T7LZE7</accession>
<name>A0A8T7LZE7_9CHLR</name>
<evidence type="ECO:0000256" key="2">
    <source>
        <dbReference type="ARBA" id="ARBA00022801"/>
    </source>
</evidence>
<dbReference type="InterPro" id="IPR050287">
    <property type="entry name" value="MTA/SAH_deaminase"/>
</dbReference>
<keyword evidence="9" id="KW-1185">Reference proteome</keyword>
<dbReference type="InterPro" id="IPR033469">
    <property type="entry name" value="CYTH-like_dom_sf"/>
</dbReference>
<dbReference type="GO" id="GO:0090614">
    <property type="term" value="F:5'-methylthioadenosine deaminase activity"/>
    <property type="evidence" value="ECO:0007669"/>
    <property type="project" value="UniProtKB-UniRule"/>
</dbReference>
<feature type="binding site" evidence="4">
    <location>
        <position position="71"/>
    </location>
    <ligand>
        <name>Zn(2+)</name>
        <dbReference type="ChEBI" id="CHEBI:29105"/>
    </ligand>
</feature>
<dbReference type="CDD" id="cd01298">
    <property type="entry name" value="ATZ_TRZ_like"/>
    <property type="match status" value="1"/>
</dbReference>
<dbReference type="SUPFAM" id="SSF51338">
    <property type="entry name" value="Composite domain of metallo-dependent hydrolases"/>
    <property type="match status" value="1"/>
</dbReference>
<dbReference type="EMBL" id="CP128399">
    <property type="protein sequence ID" value="WJW66653.1"/>
    <property type="molecule type" value="Genomic_DNA"/>
</dbReference>
<proteinExistence type="inferred from homology"/>
<dbReference type="Proteomes" id="UP000521676">
    <property type="component" value="Unassembled WGS sequence"/>
</dbReference>
<feature type="binding site" evidence="4">
    <location>
        <position position="221"/>
    </location>
    <ligand>
        <name>substrate</name>
    </ligand>
</feature>
<dbReference type="PANTHER" id="PTHR43794:SF11">
    <property type="entry name" value="AMIDOHYDROLASE-RELATED DOMAIN-CONTAINING PROTEIN"/>
    <property type="match status" value="1"/>
</dbReference>
<comment type="cofactor">
    <cofactor evidence="4">
        <name>Zn(2+)</name>
        <dbReference type="ChEBI" id="CHEBI:29105"/>
    </cofactor>
    <text evidence="4">Binds 1 zinc ion per subunit.</text>
</comment>
<dbReference type="InterPro" id="IPR023512">
    <property type="entry name" value="Deaminase_MtaD/DadD"/>
</dbReference>
<comment type="caution">
    <text evidence="4">Lacks conserved residue(s) required for the propagation of feature annotation.</text>
</comment>
<dbReference type="HAMAP" id="MF_01281">
    <property type="entry name" value="MTA_SAH_deamin"/>
    <property type="match status" value="1"/>
</dbReference>
<dbReference type="Gene3D" id="2.40.320.10">
    <property type="entry name" value="Hypothetical Protein Pfu-838710-001"/>
    <property type="match status" value="1"/>
</dbReference>
<dbReference type="EC" id="3.5.4.28" evidence="4"/>
<dbReference type="InterPro" id="IPR032466">
    <property type="entry name" value="Metal_Hydrolase"/>
</dbReference>
<dbReference type="EMBL" id="JACATZ010000001">
    <property type="protein sequence ID" value="NWJ44770.1"/>
    <property type="molecule type" value="Genomic_DNA"/>
</dbReference>
<dbReference type="Gene3D" id="3.20.20.140">
    <property type="entry name" value="Metal-dependent hydrolases"/>
    <property type="match status" value="1"/>
</dbReference>
<comment type="catalytic activity">
    <reaction evidence="4">
        <text>S-methyl-5'-thioadenosine + H2O + H(+) = S-methyl-5'-thioinosine + NH4(+)</text>
        <dbReference type="Rhea" id="RHEA:25025"/>
        <dbReference type="ChEBI" id="CHEBI:15377"/>
        <dbReference type="ChEBI" id="CHEBI:15378"/>
        <dbReference type="ChEBI" id="CHEBI:17509"/>
        <dbReference type="ChEBI" id="CHEBI:28938"/>
        <dbReference type="ChEBI" id="CHEBI:48595"/>
        <dbReference type="EC" id="3.5.4.31"/>
    </reaction>
</comment>
<feature type="binding site" evidence="4">
    <location>
        <position position="306"/>
    </location>
    <ligand>
        <name>substrate</name>
    </ligand>
</feature>
<dbReference type="InterPro" id="IPR006680">
    <property type="entry name" value="Amidohydro-rel"/>
</dbReference>
<feature type="domain" description="CYTH" evidence="5">
    <location>
        <begin position="466"/>
        <end position="660"/>
    </location>
</feature>
<dbReference type="Proteomes" id="UP001431572">
    <property type="component" value="Chromosome 1"/>
</dbReference>
<evidence type="ECO:0000313" key="8">
    <source>
        <dbReference type="Proteomes" id="UP000521676"/>
    </source>
</evidence>
<feature type="binding site" evidence="4">
    <location>
        <position position="218"/>
    </location>
    <ligand>
        <name>Zn(2+)</name>
        <dbReference type="ChEBI" id="CHEBI:29105"/>
    </ligand>
</feature>
<reference evidence="7" key="2">
    <citation type="journal article" date="2024" name="Nature">
        <title>Anoxygenic phototroph of the Chloroflexota uses a type I reaction centre.</title>
        <authorList>
            <person name="Tsuji J.M."/>
            <person name="Shaw N.A."/>
            <person name="Nagashima S."/>
            <person name="Venkiteswaran J.J."/>
            <person name="Schiff S.L."/>
            <person name="Watanabe T."/>
            <person name="Fukui M."/>
            <person name="Hanada S."/>
            <person name="Tank M."/>
            <person name="Neufeld J.D."/>
        </authorList>
    </citation>
    <scope>NUCLEOTIDE SEQUENCE</scope>
    <source>
        <strain evidence="7">L227-S17</strain>
    </source>
</reference>
<dbReference type="InterPro" id="IPR011059">
    <property type="entry name" value="Metal-dep_hydrolase_composite"/>
</dbReference>
<comment type="function">
    <text evidence="4">Catalyzes the deamination of 5-methylthioadenosine and S-adenosyl-L-homocysteine into 5-methylthioinosine and S-inosyl-L-homocysteine, respectively. Is also able to deaminate adenosine.</text>
</comment>
<evidence type="ECO:0000256" key="1">
    <source>
        <dbReference type="ARBA" id="ARBA00022723"/>
    </source>
</evidence>
<dbReference type="GO" id="GO:0046872">
    <property type="term" value="F:metal ion binding"/>
    <property type="evidence" value="ECO:0007669"/>
    <property type="project" value="UniProtKB-KW"/>
</dbReference>
<dbReference type="RefSeq" id="WP_341468546.1">
    <property type="nucleotide sequence ID" value="NZ_CP128399.1"/>
</dbReference>
<keyword evidence="3 4" id="KW-0862">Zinc</keyword>
<gene>
    <name evidence="4" type="primary">mtaD</name>
    <name evidence="6" type="ORF">HXX08_02725</name>
    <name evidence="7" type="ORF">OZ401_002464</name>
</gene>
<dbReference type="FunFam" id="3.20.20.140:FF:000014">
    <property type="entry name" value="5-methylthioadenosine/S-adenosylhomocysteine deaminase"/>
    <property type="match status" value="1"/>
</dbReference>
<dbReference type="AlphaFoldDB" id="A0A8T7LZE7"/>